<feature type="transmembrane region" description="Helical" evidence="2">
    <location>
        <begin position="48"/>
        <end position="70"/>
    </location>
</feature>
<gene>
    <name evidence="3" type="ORF">HUJ06_021726</name>
</gene>
<name>A0A822XKM6_NELNU</name>
<evidence type="ECO:0000256" key="2">
    <source>
        <dbReference type="SAM" id="Phobius"/>
    </source>
</evidence>
<comment type="caution">
    <text evidence="3">The sequence shown here is derived from an EMBL/GenBank/DDBJ whole genome shotgun (WGS) entry which is preliminary data.</text>
</comment>
<dbReference type="EMBL" id="DUZY01000001">
    <property type="protein sequence ID" value="DAD20263.1"/>
    <property type="molecule type" value="Genomic_DNA"/>
</dbReference>
<sequence length="118" mass="13206">MVLLVVFYTIGNLKAISSAAREEEGVSKRKRMTEPQQTEERRNHKPSAAAGAVSPSFAAAFLVSLVAFCFRSLKIQSTEISLSISDFQMEAENRRCLSKKNGRWREGGGDREGRRRRG</sequence>
<protein>
    <submittedName>
        <fullName evidence="3">Uncharacterized protein</fullName>
    </submittedName>
</protein>
<keyword evidence="2" id="KW-0472">Membrane</keyword>
<accession>A0A822XKM6</accession>
<dbReference type="Proteomes" id="UP000607653">
    <property type="component" value="Unassembled WGS sequence"/>
</dbReference>
<feature type="region of interest" description="Disordered" evidence="1">
    <location>
        <begin position="21"/>
        <end position="49"/>
    </location>
</feature>
<keyword evidence="4" id="KW-1185">Reference proteome</keyword>
<feature type="region of interest" description="Disordered" evidence="1">
    <location>
        <begin position="98"/>
        <end position="118"/>
    </location>
</feature>
<proteinExistence type="predicted"/>
<organism evidence="3 4">
    <name type="scientific">Nelumbo nucifera</name>
    <name type="common">Sacred lotus</name>
    <dbReference type="NCBI Taxonomy" id="4432"/>
    <lineage>
        <taxon>Eukaryota</taxon>
        <taxon>Viridiplantae</taxon>
        <taxon>Streptophyta</taxon>
        <taxon>Embryophyta</taxon>
        <taxon>Tracheophyta</taxon>
        <taxon>Spermatophyta</taxon>
        <taxon>Magnoliopsida</taxon>
        <taxon>Proteales</taxon>
        <taxon>Nelumbonaceae</taxon>
        <taxon>Nelumbo</taxon>
    </lineage>
</organism>
<dbReference type="AlphaFoldDB" id="A0A822XKM6"/>
<evidence type="ECO:0000313" key="4">
    <source>
        <dbReference type="Proteomes" id="UP000607653"/>
    </source>
</evidence>
<evidence type="ECO:0000313" key="3">
    <source>
        <dbReference type="EMBL" id="DAD20263.1"/>
    </source>
</evidence>
<keyword evidence="2" id="KW-0812">Transmembrane</keyword>
<evidence type="ECO:0000256" key="1">
    <source>
        <dbReference type="SAM" id="MobiDB-lite"/>
    </source>
</evidence>
<reference evidence="3 4" key="1">
    <citation type="journal article" date="2020" name="Mol. Biol. Evol.">
        <title>Distinct Expression and Methylation Patterns for Genes with Different Fates following a Single Whole-Genome Duplication in Flowering Plants.</title>
        <authorList>
            <person name="Shi T."/>
            <person name="Rahmani R.S."/>
            <person name="Gugger P.F."/>
            <person name="Wang M."/>
            <person name="Li H."/>
            <person name="Zhang Y."/>
            <person name="Li Z."/>
            <person name="Wang Q."/>
            <person name="Van de Peer Y."/>
            <person name="Marchal K."/>
            <person name="Chen J."/>
        </authorList>
    </citation>
    <scope>NUCLEOTIDE SEQUENCE [LARGE SCALE GENOMIC DNA]</scope>
    <source>
        <tissue evidence="3">Leaf</tissue>
    </source>
</reference>
<keyword evidence="2" id="KW-1133">Transmembrane helix</keyword>
<feature type="compositionally biased region" description="Basic and acidic residues" evidence="1">
    <location>
        <begin position="103"/>
        <end position="118"/>
    </location>
</feature>